<protein>
    <recommendedName>
        <fullName evidence="4">Tetratricopeptide repeat-containing protein</fullName>
    </recommendedName>
</protein>
<evidence type="ECO:0008006" key="4">
    <source>
        <dbReference type="Google" id="ProtNLM"/>
    </source>
</evidence>
<evidence type="ECO:0000313" key="2">
    <source>
        <dbReference type="EMBL" id="MWK60086.1"/>
    </source>
</evidence>
<accession>A0A7X3HDR4</accession>
<sequence length="298" mass="33755">MKKNIVLFITLLFSLPISAKTIKLAPPFGNANKIEFFYSDFPSGDRSISAILSASEAPGKTVTISNICDPEGGDAMIGNVATVARNSNHGDILAITCIYKLRHTGIGLTGTQYQAKIFEKTKKILKKPISEEELLSGFEGQYENDDESFYFYKKPEFFREKLRLITEGKESDSIELTHAIAIETLEKYSAETAGKYLSKHLIKSLFDNYPLTKKNAPLYNDIGYVLVEAKKMKQALSILLPIKEVAPDRIPLYLNIADAYWPTQKEIAQKYYEEYQTLMIKKGKREQIPERVKTRTEN</sequence>
<keyword evidence="1" id="KW-0732">Signal</keyword>
<name>A0A7X3HDR4_9GAMM</name>
<dbReference type="EMBL" id="WTFN01000150">
    <property type="protein sequence ID" value="MWK60086.1"/>
    <property type="molecule type" value="Genomic_DNA"/>
</dbReference>
<evidence type="ECO:0000313" key="3">
    <source>
        <dbReference type="Proteomes" id="UP000461288"/>
    </source>
</evidence>
<reference evidence="2 3" key="1">
    <citation type="submission" date="2019-12" db="EMBL/GenBank/DDBJ databases">
        <title>Draft genome sequence of Pseudomonas otitidis recovered from a chicken carcass.</title>
        <authorList>
            <person name="Vieira T.R."/>
            <person name="Oliviera E.F.C."/>
            <person name="Silva N.M.V."/>
            <person name="Sambrano G.E."/>
            <person name="Cibulski S.P."/>
            <person name="Cardoso M.R.I."/>
        </authorList>
    </citation>
    <scope>NUCLEOTIDE SEQUENCE [LARGE SCALE GENOMIC DNA]</scope>
    <source>
        <strain evidence="2 3">25_K</strain>
    </source>
</reference>
<dbReference type="RefSeq" id="WP_160483289.1">
    <property type="nucleotide sequence ID" value="NZ_WTFN01000150.1"/>
</dbReference>
<organism evidence="2 3">
    <name type="scientific">Metapseudomonas otitidis</name>
    <dbReference type="NCBI Taxonomy" id="319939"/>
    <lineage>
        <taxon>Bacteria</taxon>
        <taxon>Pseudomonadati</taxon>
        <taxon>Pseudomonadota</taxon>
        <taxon>Gammaproteobacteria</taxon>
        <taxon>Pseudomonadales</taxon>
        <taxon>Pseudomonadaceae</taxon>
        <taxon>Metapseudomonas</taxon>
    </lineage>
</organism>
<dbReference type="InterPro" id="IPR011990">
    <property type="entry name" value="TPR-like_helical_dom_sf"/>
</dbReference>
<dbReference type="SUPFAM" id="SSF48452">
    <property type="entry name" value="TPR-like"/>
    <property type="match status" value="1"/>
</dbReference>
<dbReference type="AlphaFoldDB" id="A0A7X3HDR4"/>
<proteinExistence type="predicted"/>
<evidence type="ECO:0000256" key="1">
    <source>
        <dbReference type="SAM" id="SignalP"/>
    </source>
</evidence>
<comment type="caution">
    <text evidence="2">The sequence shown here is derived from an EMBL/GenBank/DDBJ whole genome shotgun (WGS) entry which is preliminary data.</text>
</comment>
<feature type="chain" id="PRO_5031279254" description="Tetratricopeptide repeat-containing protein" evidence="1">
    <location>
        <begin position="20"/>
        <end position="298"/>
    </location>
</feature>
<gene>
    <name evidence="2" type="ORF">GO594_29245</name>
</gene>
<feature type="signal peptide" evidence="1">
    <location>
        <begin position="1"/>
        <end position="19"/>
    </location>
</feature>
<dbReference type="Proteomes" id="UP000461288">
    <property type="component" value="Unassembled WGS sequence"/>
</dbReference>